<evidence type="ECO:0000313" key="1">
    <source>
        <dbReference type="EMBL" id="GAA2201274.1"/>
    </source>
</evidence>
<sequence length="54" mass="5942">MRLSGIGSQSEVACVILEPTGEISVLRRGTPLERDMFHGVRGMEHLRGLFASDE</sequence>
<accession>A0ABN3BX88</accession>
<gene>
    <name evidence="1" type="ORF">GCM10009849_25080</name>
</gene>
<reference evidence="1 2" key="1">
    <citation type="journal article" date="2019" name="Int. J. Syst. Evol. Microbiol.">
        <title>The Global Catalogue of Microorganisms (GCM) 10K type strain sequencing project: providing services to taxonomists for standard genome sequencing and annotation.</title>
        <authorList>
            <consortium name="The Broad Institute Genomics Platform"/>
            <consortium name="The Broad Institute Genome Sequencing Center for Infectious Disease"/>
            <person name="Wu L."/>
            <person name="Ma J."/>
        </authorList>
    </citation>
    <scope>NUCLEOTIDE SEQUENCE [LARGE SCALE GENOMIC DNA]</scope>
    <source>
        <strain evidence="1 2">JCM 16034</strain>
    </source>
</reference>
<comment type="caution">
    <text evidence="1">The sequence shown here is derived from an EMBL/GenBank/DDBJ whole genome shotgun (WGS) entry which is preliminary data.</text>
</comment>
<protein>
    <submittedName>
        <fullName evidence="1">Uncharacterized protein</fullName>
    </submittedName>
</protein>
<evidence type="ECO:0000313" key="2">
    <source>
        <dbReference type="Proteomes" id="UP001500432"/>
    </source>
</evidence>
<proteinExistence type="predicted"/>
<dbReference type="Proteomes" id="UP001500432">
    <property type="component" value="Unassembled WGS sequence"/>
</dbReference>
<dbReference type="EMBL" id="BAAAQW010000006">
    <property type="protein sequence ID" value="GAA2201274.1"/>
    <property type="molecule type" value="Genomic_DNA"/>
</dbReference>
<organism evidence="1 2">
    <name type="scientific">Sinomonas flava</name>
    <dbReference type="NCBI Taxonomy" id="496857"/>
    <lineage>
        <taxon>Bacteria</taxon>
        <taxon>Bacillati</taxon>
        <taxon>Actinomycetota</taxon>
        <taxon>Actinomycetes</taxon>
        <taxon>Micrococcales</taxon>
        <taxon>Micrococcaceae</taxon>
        <taxon>Sinomonas</taxon>
    </lineage>
</organism>
<name>A0ABN3BX88_9MICC</name>
<keyword evidence="2" id="KW-1185">Reference proteome</keyword>